<reference evidence="2" key="1">
    <citation type="submission" date="2017-06" db="EMBL/GenBank/DDBJ databases">
        <authorList>
            <person name="Cremers G."/>
        </authorList>
    </citation>
    <scope>NUCLEOTIDE SEQUENCE [LARGE SCALE GENOMIC DNA]</scope>
</reference>
<keyword evidence="2" id="KW-1185">Reference proteome</keyword>
<dbReference type="AlphaFoldDB" id="A0A284VSE3"/>
<name>A0A284VSE3_9EURY</name>
<evidence type="ECO:0000313" key="1">
    <source>
        <dbReference type="EMBL" id="SNQ62129.1"/>
    </source>
</evidence>
<dbReference type="OrthoDB" id="134075at2157"/>
<evidence type="ECO:0000313" key="2">
    <source>
        <dbReference type="Proteomes" id="UP000218615"/>
    </source>
</evidence>
<accession>A0A284VSE3</accession>
<gene>
    <name evidence="1" type="ORF">MNV_60010</name>
</gene>
<protein>
    <submittedName>
        <fullName evidence="1">RNA-binding protein, predicted</fullName>
    </submittedName>
</protein>
<dbReference type="Pfam" id="PF10133">
    <property type="entry name" value="CooT"/>
    <property type="match status" value="1"/>
</dbReference>
<proteinExistence type="predicted"/>
<dbReference type="InterPro" id="IPR019300">
    <property type="entry name" value="CooT"/>
</dbReference>
<dbReference type="STRING" id="1392998.ANME2D_00845"/>
<sequence length="69" mass="7730">MINLNINKAELATMCELKVIHKGNIIMEDVVRITADRDSIKLYGMLGETKTVTGKIKDINITKQEAIID</sequence>
<dbReference type="RefSeq" id="WP_096206736.1">
    <property type="nucleotide sequence ID" value="NZ_FZMP01000207.1"/>
</dbReference>
<organism evidence="1 2">
    <name type="scientific">Candidatus Methanoperedens nitratireducens</name>
    <dbReference type="NCBI Taxonomy" id="1392998"/>
    <lineage>
        <taxon>Archaea</taxon>
        <taxon>Methanobacteriati</taxon>
        <taxon>Methanobacteriota</taxon>
        <taxon>Stenosarchaea group</taxon>
        <taxon>Methanomicrobia</taxon>
        <taxon>Methanosarcinales</taxon>
        <taxon>ANME-2 cluster</taxon>
        <taxon>Candidatus Methanoperedentaceae</taxon>
        <taxon>Candidatus Methanoperedens</taxon>
    </lineage>
</organism>
<dbReference type="Proteomes" id="UP000218615">
    <property type="component" value="Unassembled WGS sequence"/>
</dbReference>
<dbReference type="EMBL" id="FZMP01000207">
    <property type="protein sequence ID" value="SNQ62129.1"/>
    <property type="molecule type" value="Genomic_DNA"/>
</dbReference>